<organism evidence="1 2">
    <name type="scientific">Golovinomyces cichoracearum</name>
    <dbReference type="NCBI Taxonomy" id="62708"/>
    <lineage>
        <taxon>Eukaryota</taxon>
        <taxon>Fungi</taxon>
        <taxon>Dikarya</taxon>
        <taxon>Ascomycota</taxon>
        <taxon>Pezizomycotina</taxon>
        <taxon>Leotiomycetes</taxon>
        <taxon>Erysiphales</taxon>
        <taxon>Erysiphaceae</taxon>
        <taxon>Golovinomyces</taxon>
    </lineage>
</organism>
<accession>A0A420HNQ2</accession>
<evidence type="ECO:0000313" key="1">
    <source>
        <dbReference type="EMBL" id="RKF59078.1"/>
    </source>
</evidence>
<dbReference type="AlphaFoldDB" id="A0A420HNQ2"/>
<evidence type="ECO:0000313" key="2">
    <source>
        <dbReference type="Proteomes" id="UP000285405"/>
    </source>
</evidence>
<proteinExistence type="predicted"/>
<dbReference type="EMBL" id="MCBR01017844">
    <property type="protein sequence ID" value="RKF59078.1"/>
    <property type="molecule type" value="Genomic_DNA"/>
</dbReference>
<protein>
    <submittedName>
        <fullName evidence="1">Uncharacterized protein</fullName>
    </submittedName>
</protein>
<name>A0A420HNQ2_9PEZI</name>
<comment type="caution">
    <text evidence="1">The sequence shown here is derived from an EMBL/GenBank/DDBJ whole genome shotgun (WGS) entry which is preliminary data.</text>
</comment>
<dbReference type="OrthoDB" id="5317787at2759"/>
<dbReference type="Proteomes" id="UP000285405">
    <property type="component" value="Unassembled WGS sequence"/>
</dbReference>
<gene>
    <name evidence="1" type="ORF">GcC1_178032</name>
</gene>
<sequence>MEAKIRLHTDEPRQSYDSLDLRSISATTLHSEALTRDQAQVGTLISEKTEAEVLPAMLVTVRSSIETYADSDENLDLINKESRDDEFYPLFLEKYSKAITMRLRATNPTNFAEYFPSSKILSICHDILSHDGHMNLRIDTESFNRREVVQLFHLCIQDLEKRQFSLRRYERTSGHEVCKTIRRYIETAPVVPRSLTTALAHIKLSSSPSNILQKLLHDDKSYKSRSTLDNSSRLNSNSKLVPTNVIHIEFSNYAQVEIRCRESRFGKRYEFEYWGHQYVWRRISKHGANFKQDNYYLYRSGYAQIIAYIIPELQNTWQRYQEQKRGNWIPPCGMWIAEAVAVEGSDVADVIIAAGLVALVDDKIEKR</sequence>
<reference evidence="1 2" key="1">
    <citation type="journal article" date="2018" name="BMC Genomics">
        <title>Comparative genome analyses reveal sequence features reflecting distinct modes of host-adaptation between dicot and monocot powdery mildew.</title>
        <authorList>
            <person name="Wu Y."/>
            <person name="Ma X."/>
            <person name="Pan Z."/>
            <person name="Kale S.D."/>
            <person name="Song Y."/>
            <person name="King H."/>
            <person name="Zhang Q."/>
            <person name="Presley C."/>
            <person name="Deng X."/>
            <person name="Wei C.I."/>
            <person name="Xiao S."/>
        </authorList>
    </citation>
    <scope>NUCLEOTIDE SEQUENCE [LARGE SCALE GENOMIC DNA]</scope>
    <source>
        <strain evidence="1">UCSC1</strain>
    </source>
</reference>